<evidence type="ECO:0000259" key="1">
    <source>
        <dbReference type="Pfam" id="PF01814"/>
    </source>
</evidence>
<dbReference type="Proteomes" id="UP000199017">
    <property type="component" value="Unassembled WGS sequence"/>
</dbReference>
<evidence type="ECO:0000313" key="3">
    <source>
        <dbReference type="Proteomes" id="UP000199017"/>
    </source>
</evidence>
<dbReference type="Pfam" id="PF01814">
    <property type="entry name" value="Hemerythrin"/>
    <property type="match status" value="1"/>
</dbReference>
<sequence length="156" mass="18258">MVNKRKGIIRHEALYPLSHHHHRALFVAMNLKRAGTEKSRYSLEETIEDAASFWDPCGIKHFRDEEEVLLPAFSQYASIKRNEIKEMLIEHVEIRALFDLLLKKEDASAALLNQLGVKLEAHVRNEERVIFPMIEQALPEEKLQQLSSYFHGRREK</sequence>
<dbReference type="AlphaFoldDB" id="A0A1G8CNQ9"/>
<feature type="domain" description="Hemerythrin-like" evidence="1">
    <location>
        <begin position="19"/>
        <end position="134"/>
    </location>
</feature>
<evidence type="ECO:0000313" key="2">
    <source>
        <dbReference type="EMBL" id="SDH47024.1"/>
    </source>
</evidence>
<dbReference type="EMBL" id="FNDU01000001">
    <property type="protein sequence ID" value="SDH47024.1"/>
    <property type="molecule type" value="Genomic_DNA"/>
</dbReference>
<protein>
    <submittedName>
        <fullName evidence="2">Hemerythrin HHE cation binding domain-containing protein</fullName>
    </submittedName>
</protein>
<reference evidence="2 3" key="1">
    <citation type="submission" date="2016-10" db="EMBL/GenBank/DDBJ databases">
        <authorList>
            <person name="de Groot N.N."/>
        </authorList>
    </citation>
    <scope>NUCLEOTIDE SEQUENCE [LARGE SCALE GENOMIC DNA]</scope>
    <source>
        <strain evidence="3">P4B,CCM 7963,CECT 7998,DSM 25260,IBRC-M 10614,KCTC 13821</strain>
    </source>
</reference>
<proteinExistence type="predicted"/>
<accession>A0A1G8CNQ9</accession>
<name>A0A1G8CNQ9_9BACI</name>
<dbReference type="STRING" id="930129.SAMN05216352_101391"/>
<dbReference type="RefSeq" id="WP_245917760.1">
    <property type="nucleotide sequence ID" value="NZ_FNDU01000001.1"/>
</dbReference>
<dbReference type="Gene3D" id="1.20.120.520">
    <property type="entry name" value="nmb1532 protein domain like"/>
    <property type="match status" value="1"/>
</dbReference>
<gene>
    <name evidence="2" type="ORF">SAMN05216352_101391</name>
</gene>
<keyword evidence="3" id="KW-1185">Reference proteome</keyword>
<dbReference type="InterPro" id="IPR012312">
    <property type="entry name" value="Hemerythrin-like"/>
</dbReference>
<organism evidence="2 3">
    <name type="scientific">Alteribacillus bidgolensis</name>
    <dbReference type="NCBI Taxonomy" id="930129"/>
    <lineage>
        <taxon>Bacteria</taxon>
        <taxon>Bacillati</taxon>
        <taxon>Bacillota</taxon>
        <taxon>Bacilli</taxon>
        <taxon>Bacillales</taxon>
        <taxon>Bacillaceae</taxon>
        <taxon>Alteribacillus</taxon>
    </lineage>
</organism>